<evidence type="ECO:0000313" key="3">
    <source>
        <dbReference type="Proteomes" id="UP001056384"/>
    </source>
</evidence>
<keyword evidence="3" id="KW-1185">Reference proteome</keyword>
<proteinExistence type="predicted"/>
<name>A0A9Q9ANL6_9PEZI</name>
<feature type="chain" id="PRO_5040392279" evidence="1">
    <location>
        <begin position="23"/>
        <end position="502"/>
    </location>
</feature>
<dbReference type="OrthoDB" id="3836772at2759"/>
<dbReference type="AlphaFoldDB" id="A0A9Q9ANL6"/>
<dbReference type="PANTHER" id="PTHR39602:SF2">
    <property type="entry name" value="ACW-9"/>
    <property type="match status" value="1"/>
</dbReference>
<organism evidence="2 3">
    <name type="scientific">Septoria linicola</name>
    <dbReference type="NCBI Taxonomy" id="215465"/>
    <lineage>
        <taxon>Eukaryota</taxon>
        <taxon>Fungi</taxon>
        <taxon>Dikarya</taxon>
        <taxon>Ascomycota</taxon>
        <taxon>Pezizomycotina</taxon>
        <taxon>Dothideomycetes</taxon>
        <taxon>Dothideomycetidae</taxon>
        <taxon>Mycosphaerellales</taxon>
        <taxon>Mycosphaerellaceae</taxon>
        <taxon>Septoria</taxon>
    </lineage>
</organism>
<sequence>MSSFSASTLVMLLGASTAFAQAQYPNAAAGGDACATACVTAYRACQGGPDANQSFCASQLASCVGYVPFDNSGSFVTPTACSATATATLYSSAAPTHGAGGDSCATACVTAYRACQGGPDANQSFCASQLASCVGYVPFDNSGSFVTPTACSATATATPYSSAAPTYGAGGDSCASDCVTKFRTCQSDLSNTRAQCASDLSTCVGYIPFDNSGSFVTPTACSKTATATPYSSAAPTYGAGGDSCASDCVTKFRTCQSDLSNTRAQCASDLSTCVGYIPFDNSGSFVTPTACSKTASATATTTQSGSAAPTYGAGGDSCASDCVTKFRTCQSDLSNTRAQCASDLSTCVGYIPFDNSGSFVTPTACSKTASATATATQSGSAAPSYAKTTGAVPHPSATGSFSSCAANCVTAFRTCQSNLNNTRAQCASDLATCVGYNPFDNNGTFVTPTSCAGGMGGMGGMGSGNKTATATMSRPAVYTGAAAINLGGPLAALAAGAVALMI</sequence>
<protein>
    <submittedName>
        <fullName evidence="2">Uncharacterized protein</fullName>
    </submittedName>
</protein>
<dbReference type="EMBL" id="CP099421">
    <property type="protein sequence ID" value="USW52792.1"/>
    <property type="molecule type" value="Genomic_DNA"/>
</dbReference>
<evidence type="ECO:0000256" key="1">
    <source>
        <dbReference type="SAM" id="SignalP"/>
    </source>
</evidence>
<reference evidence="2" key="1">
    <citation type="submission" date="2022-06" db="EMBL/GenBank/DDBJ databases">
        <title>Complete genome sequences of two strains of the flax pathogen Septoria linicola.</title>
        <authorList>
            <person name="Lapalu N."/>
            <person name="Simon A."/>
            <person name="Demenou B."/>
            <person name="Paumier D."/>
            <person name="Guillot M.-P."/>
            <person name="Gout L."/>
            <person name="Valade R."/>
        </authorList>
    </citation>
    <scope>NUCLEOTIDE SEQUENCE</scope>
    <source>
        <strain evidence="2">SE15195</strain>
    </source>
</reference>
<keyword evidence="1" id="KW-0732">Signal</keyword>
<dbReference type="Proteomes" id="UP001056384">
    <property type="component" value="Chromosome 4"/>
</dbReference>
<dbReference type="PANTHER" id="PTHR39602">
    <property type="entry name" value="ACW-9"/>
    <property type="match status" value="1"/>
</dbReference>
<accession>A0A9Q9ANL6</accession>
<gene>
    <name evidence="2" type="ORF">Slin15195_G061110</name>
</gene>
<evidence type="ECO:0000313" key="2">
    <source>
        <dbReference type="EMBL" id="USW52792.1"/>
    </source>
</evidence>
<feature type="signal peptide" evidence="1">
    <location>
        <begin position="1"/>
        <end position="22"/>
    </location>
</feature>